<proteinExistence type="predicted"/>
<evidence type="ECO:0000313" key="1">
    <source>
        <dbReference type="EMBL" id="GME83878.1"/>
    </source>
</evidence>
<comment type="caution">
    <text evidence="1">The sequence shown here is derived from an EMBL/GenBank/DDBJ whole genome shotgun (WGS) entry which is preliminary data.</text>
</comment>
<name>A0ACB5T9D4_AMBMO</name>
<accession>A0ACB5T9D4</accession>
<evidence type="ECO:0000313" key="2">
    <source>
        <dbReference type="Proteomes" id="UP001165064"/>
    </source>
</evidence>
<protein>
    <submittedName>
        <fullName evidence="1">Unnamed protein product</fullName>
    </submittedName>
</protein>
<sequence length="303" mass="34016">MTTMALNTTISETTDSGTTGAKEDGYSTLPPEVVNKQFYCFKMINCNTFYSNPSIPKYPFVECRDRSFNLIDMAICSSSTKPVAPAKSSFDDTFSDDLSSWRLGIKLPEITKMAKIDGTILLLLSDEELMFIPLEAIGRWYTGELPYKTMPASWFKSIGNGKVSGFKVGQQIEKYGEDPVDYLFFWKDKTIQFVDMSGISGNWSTGNNSFKRSRNEVIRFSFDVTGAAFDPAEHALTLTGNQNFEVWKVPLDKNARCVMVSYAIGNDVRLVHSLPGEIIVAMNRRGEEDIHGNQLILHLQQVK</sequence>
<keyword evidence="2" id="KW-1185">Reference proteome</keyword>
<dbReference type="EMBL" id="BSXS01005060">
    <property type="protein sequence ID" value="GME83878.1"/>
    <property type="molecule type" value="Genomic_DNA"/>
</dbReference>
<gene>
    <name evidence="1" type="ORF">Amon02_000646800</name>
</gene>
<reference evidence="1" key="1">
    <citation type="submission" date="2023-04" db="EMBL/GenBank/DDBJ databases">
        <title>Ambrosiozyma monospora NBRC 10751.</title>
        <authorList>
            <person name="Ichikawa N."/>
            <person name="Sato H."/>
            <person name="Tonouchi N."/>
        </authorList>
    </citation>
    <scope>NUCLEOTIDE SEQUENCE</scope>
    <source>
        <strain evidence="1">NBRC 10751</strain>
    </source>
</reference>
<organism evidence="1 2">
    <name type="scientific">Ambrosiozyma monospora</name>
    <name type="common">Yeast</name>
    <name type="synonym">Endomycopsis monosporus</name>
    <dbReference type="NCBI Taxonomy" id="43982"/>
    <lineage>
        <taxon>Eukaryota</taxon>
        <taxon>Fungi</taxon>
        <taxon>Dikarya</taxon>
        <taxon>Ascomycota</taxon>
        <taxon>Saccharomycotina</taxon>
        <taxon>Pichiomycetes</taxon>
        <taxon>Pichiales</taxon>
        <taxon>Pichiaceae</taxon>
        <taxon>Ambrosiozyma</taxon>
    </lineage>
</organism>
<dbReference type="Proteomes" id="UP001165064">
    <property type="component" value="Unassembled WGS sequence"/>
</dbReference>